<keyword evidence="3 6" id="KW-0812">Transmembrane</keyword>
<organism evidence="8 9">
    <name type="scientific">Periconia macrospinosa</name>
    <dbReference type="NCBI Taxonomy" id="97972"/>
    <lineage>
        <taxon>Eukaryota</taxon>
        <taxon>Fungi</taxon>
        <taxon>Dikarya</taxon>
        <taxon>Ascomycota</taxon>
        <taxon>Pezizomycotina</taxon>
        <taxon>Dothideomycetes</taxon>
        <taxon>Pleosporomycetidae</taxon>
        <taxon>Pleosporales</taxon>
        <taxon>Massarineae</taxon>
        <taxon>Periconiaceae</taxon>
        <taxon>Periconia</taxon>
    </lineage>
</organism>
<sequence>MVSSVYSVLSKTPLLSTEYRIQHWSWVSTSLSLVQAVLAPIIASISDTFQARKYILVGASLVSCAGCAVAPGSQSMNRLIGAQILIGFGFSAAPLAYVIPSEIAPRKWRPMVQATMNIAACLGAIAGPLSIGALTRSNPKDGWRTYFWIEMGLWAIAVAGIMVGYHPPKRHTRYDHLTVWQKLGRTDFVGSGLLAAGLTLLMTGLSLGGNQYRWTNSRVLATLIVGSIALLSFGAYEWKGTKTGIFHHDLFRREGRMGRTFALCLFLMFLEGVLFFAMVNFYPILTTMLFEQDSLLVVLRGQPYFMVGMVSAVFWGYVSTRFQTIREPLFAGYLIMTAGMAAMATIQPNDSASAIGFASLQGIGVGAPLILIITGVQLATPHSCIATATGVTTSARSLAASMFTAIYAAAMQTRLQTKIPAYVAKAAAQAGLPPSSIGAFVGAIASQDTAALSGIPGVSQVIVGAGGAALKQAYADSVRVVFIIGAPFGVVACVASLFLGDLRQTMNYSVDAPIEDLHASGKRQQENVTGGV</sequence>
<feature type="transmembrane region" description="Helical" evidence="6">
    <location>
        <begin position="352"/>
        <end position="373"/>
    </location>
</feature>
<feature type="transmembrane region" description="Helical" evidence="6">
    <location>
        <begin position="146"/>
        <end position="167"/>
    </location>
</feature>
<evidence type="ECO:0000313" key="8">
    <source>
        <dbReference type="EMBL" id="PVH90282.1"/>
    </source>
</evidence>
<comment type="subcellular location">
    <subcellularLocation>
        <location evidence="1">Membrane</location>
        <topology evidence="1">Multi-pass membrane protein</topology>
    </subcellularLocation>
</comment>
<dbReference type="Proteomes" id="UP000244855">
    <property type="component" value="Unassembled WGS sequence"/>
</dbReference>
<feature type="transmembrane region" description="Helical" evidence="6">
    <location>
        <begin position="302"/>
        <end position="318"/>
    </location>
</feature>
<evidence type="ECO:0000256" key="6">
    <source>
        <dbReference type="SAM" id="Phobius"/>
    </source>
</evidence>
<dbReference type="AlphaFoldDB" id="A0A2V1CX47"/>
<dbReference type="PANTHER" id="PTHR23501">
    <property type="entry name" value="MAJOR FACILITATOR SUPERFAMILY"/>
    <property type="match status" value="1"/>
</dbReference>
<feature type="transmembrane region" description="Helical" evidence="6">
    <location>
        <begin position="219"/>
        <end position="239"/>
    </location>
</feature>
<dbReference type="OrthoDB" id="2587356at2759"/>
<dbReference type="SUPFAM" id="SSF103473">
    <property type="entry name" value="MFS general substrate transporter"/>
    <property type="match status" value="1"/>
</dbReference>
<accession>A0A2V1CX47</accession>
<feature type="domain" description="Major facilitator superfamily (MFS) profile" evidence="7">
    <location>
        <begin position="1"/>
        <end position="504"/>
    </location>
</feature>
<keyword evidence="2" id="KW-0813">Transport</keyword>
<evidence type="ECO:0000259" key="7">
    <source>
        <dbReference type="PROSITE" id="PS50850"/>
    </source>
</evidence>
<keyword evidence="9" id="KW-1185">Reference proteome</keyword>
<evidence type="ECO:0000256" key="4">
    <source>
        <dbReference type="ARBA" id="ARBA00022989"/>
    </source>
</evidence>
<feature type="transmembrane region" description="Helical" evidence="6">
    <location>
        <begin position="111"/>
        <end position="134"/>
    </location>
</feature>
<proteinExistence type="predicted"/>
<reference evidence="8 9" key="1">
    <citation type="journal article" date="2018" name="Sci. Rep.">
        <title>Comparative genomics provides insights into the lifestyle and reveals functional heterogeneity of dark septate endophytic fungi.</title>
        <authorList>
            <person name="Knapp D.G."/>
            <person name="Nemeth J.B."/>
            <person name="Barry K."/>
            <person name="Hainaut M."/>
            <person name="Henrissat B."/>
            <person name="Johnson J."/>
            <person name="Kuo A."/>
            <person name="Lim J.H.P."/>
            <person name="Lipzen A."/>
            <person name="Nolan M."/>
            <person name="Ohm R.A."/>
            <person name="Tamas L."/>
            <person name="Grigoriev I.V."/>
            <person name="Spatafora J.W."/>
            <person name="Nagy L.G."/>
            <person name="Kovacs G.M."/>
        </authorList>
    </citation>
    <scope>NUCLEOTIDE SEQUENCE [LARGE SCALE GENOMIC DNA]</scope>
    <source>
        <strain evidence="8 9">DSE2036</strain>
    </source>
</reference>
<evidence type="ECO:0000256" key="2">
    <source>
        <dbReference type="ARBA" id="ARBA00022448"/>
    </source>
</evidence>
<feature type="transmembrane region" description="Helical" evidence="6">
    <location>
        <begin position="23"/>
        <end position="42"/>
    </location>
</feature>
<dbReference type="GO" id="GO:0005886">
    <property type="term" value="C:plasma membrane"/>
    <property type="evidence" value="ECO:0007669"/>
    <property type="project" value="TreeGrafter"/>
</dbReference>
<dbReference type="PANTHER" id="PTHR23501:SF195">
    <property type="entry name" value="PEP5"/>
    <property type="match status" value="1"/>
</dbReference>
<name>A0A2V1CX47_9PLEO</name>
<dbReference type="GO" id="GO:0022857">
    <property type="term" value="F:transmembrane transporter activity"/>
    <property type="evidence" value="ECO:0007669"/>
    <property type="project" value="InterPro"/>
</dbReference>
<dbReference type="InterPro" id="IPR020846">
    <property type="entry name" value="MFS_dom"/>
</dbReference>
<evidence type="ECO:0000256" key="3">
    <source>
        <dbReference type="ARBA" id="ARBA00022692"/>
    </source>
</evidence>
<gene>
    <name evidence="8" type="ORF">DM02DRAFT_678709</name>
</gene>
<evidence type="ECO:0000313" key="9">
    <source>
        <dbReference type="Proteomes" id="UP000244855"/>
    </source>
</evidence>
<evidence type="ECO:0000256" key="1">
    <source>
        <dbReference type="ARBA" id="ARBA00004141"/>
    </source>
</evidence>
<feature type="transmembrane region" description="Helical" evidence="6">
    <location>
        <begin position="188"/>
        <end position="207"/>
    </location>
</feature>
<feature type="transmembrane region" description="Helical" evidence="6">
    <location>
        <begin position="480"/>
        <end position="499"/>
    </location>
</feature>
<evidence type="ECO:0000256" key="5">
    <source>
        <dbReference type="ARBA" id="ARBA00023136"/>
    </source>
</evidence>
<keyword evidence="4 6" id="KW-1133">Transmembrane helix</keyword>
<dbReference type="Gene3D" id="1.20.1250.20">
    <property type="entry name" value="MFS general substrate transporter like domains"/>
    <property type="match status" value="1"/>
</dbReference>
<keyword evidence="5 6" id="KW-0472">Membrane</keyword>
<dbReference type="Pfam" id="PF06609">
    <property type="entry name" value="TRI12"/>
    <property type="match status" value="1"/>
</dbReference>
<protein>
    <submittedName>
        <fullName evidence="8">Putative siderophore iron transporter</fullName>
    </submittedName>
</protein>
<feature type="transmembrane region" description="Helical" evidence="6">
    <location>
        <begin position="330"/>
        <end position="346"/>
    </location>
</feature>
<dbReference type="PROSITE" id="PS50850">
    <property type="entry name" value="MFS"/>
    <property type="match status" value="1"/>
</dbReference>
<feature type="transmembrane region" description="Helical" evidence="6">
    <location>
        <begin position="260"/>
        <end position="282"/>
    </location>
</feature>
<dbReference type="InterPro" id="IPR010573">
    <property type="entry name" value="MFS_Str1/Tri12-like"/>
</dbReference>
<feature type="transmembrane region" description="Helical" evidence="6">
    <location>
        <begin position="54"/>
        <end position="73"/>
    </location>
</feature>
<feature type="transmembrane region" description="Helical" evidence="6">
    <location>
        <begin position="79"/>
        <end position="99"/>
    </location>
</feature>
<dbReference type="CDD" id="cd06179">
    <property type="entry name" value="MFS_TRI12_like"/>
    <property type="match status" value="1"/>
</dbReference>
<dbReference type="InterPro" id="IPR053791">
    <property type="entry name" value="MFS_Tri12-like"/>
</dbReference>
<dbReference type="EMBL" id="KZ806469">
    <property type="protein sequence ID" value="PVH90282.1"/>
    <property type="molecule type" value="Genomic_DNA"/>
</dbReference>
<dbReference type="InterPro" id="IPR036259">
    <property type="entry name" value="MFS_trans_sf"/>
</dbReference>